<dbReference type="GO" id="GO:0032259">
    <property type="term" value="P:methylation"/>
    <property type="evidence" value="ECO:0007669"/>
    <property type="project" value="UniProtKB-KW"/>
</dbReference>
<reference evidence="6 7" key="1">
    <citation type="submission" date="2015-03" db="EMBL/GenBank/DDBJ databases">
        <title>Complete genome sequence of Muricauda lutaonensis CC-HSB-11T, isolated from a coastal hot spring.</title>
        <authorList>
            <person name="Kim K.M."/>
        </authorList>
    </citation>
    <scope>NUCLEOTIDE SEQUENCE [LARGE SCALE GENOMIC DNA]</scope>
    <source>
        <strain evidence="6 7">CC-HSB-11</strain>
    </source>
</reference>
<dbReference type="SUPFAM" id="SSF55315">
    <property type="entry name" value="L30e-like"/>
    <property type="match status" value="1"/>
</dbReference>
<dbReference type="SUPFAM" id="SSF75217">
    <property type="entry name" value="alpha/beta knot"/>
    <property type="match status" value="1"/>
</dbReference>
<dbReference type="EMBL" id="CP011071">
    <property type="protein sequence ID" value="AKA35720.1"/>
    <property type="molecule type" value="Genomic_DNA"/>
</dbReference>
<keyword evidence="7" id="KW-1185">Reference proteome</keyword>
<evidence type="ECO:0000259" key="5">
    <source>
        <dbReference type="Pfam" id="PF22435"/>
    </source>
</evidence>
<comment type="similarity">
    <text evidence="1">Belongs to the class IV-like SAM-binding methyltransferase superfamily. RNA methyltransferase TrmH family.</text>
</comment>
<dbReference type="Pfam" id="PF00588">
    <property type="entry name" value="SpoU_methylase"/>
    <property type="match status" value="1"/>
</dbReference>
<dbReference type="InterPro" id="IPR053888">
    <property type="entry name" value="MRM3-like_sub_bind"/>
</dbReference>
<keyword evidence="3 6" id="KW-0808">Transferase</keyword>
<evidence type="ECO:0000256" key="1">
    <source>
        <dbReference type="ARBA" id="ARBA00007228"/>
    </source>
</evidence>
<organism evidence="6 7">
    <name type="scientific">Flagellimonas lutaonensis</name>
    <dbReference type="NCBI Taxonomy" id="516051"/>
    <lineage>
        <taxon>Bacteria</taxon>
        <taxon>Pseudomonadati</taxon>
        <taxon>Bacteroidota</taxon>
        <taxon>Flavobacteriia</taxon>
        <taxon>Flavobacteriales</taxon>
        <taxon>Flavobacteriaceae</taxon>
        <taxon>Flagellimonas</taxon>
    </lineage>
</organism>
<dbReference type="Gene3D" id="3.40.1280.10">
    <property type="match status" value="1"/>
</dbReference>
<evidence type="ECO:0000256" key="2">
    <source>
        <dbReference type="ARBA" id="ARBA00022603"/>
    </source>
</evidence>
<accession>A0A0D5YU15</accession>
<name>A0A0D5YU15_9FLAO</name>
<dbReference type="Pfam" id="PF22435">
    <property type="entry name" value="MRM3-like_sub_bind"/>
    <property type="match status" value="1"/>
</dbReference>
<evidence type="ECO:0000313" key="6">
    <source>
        <dbReference type="EMBL" id="AKA35720.1"/>
    </source>
</evidence>
<sequence>MVTKNQIKLVKSLQQKKYRSQHKMFVAEGKKLVGDLLSGGMEPVALYETEIGIMGNTHFQISSAAASDMKKMSGLKTPSGVLGVFKIPQTRPVDTSDWVLVLDAVRDPGNLGTIIRLCDWYGIAHLVCSNDTVDVYNPKVLQATMGSVARVNVIYEDLEHFLAATNLPVYGAFMDGENVYREKFPEKGMLVMGNEASGISNGIEKLVDKKISIPQYGEKSSESLNVATATAVLLNEIRRDG</sequence>
<evidence type="ECO:0000256" key="3">
    <source>
        <dbReference type="ARBA" id="ARBA00022679"/>
    </source>
</evidence>
<keyword evidence="2 6" id="KW-0489">Methyltransferase</keyword>
<dbReference type="AlphaFoldDB" id="A0A0D5YU15"/>
<dbReference type="Gene3D" id="3.30.1330.30">
    <property type="match status" value="1"/>
</dbReference>
<dbReference type="GO" id="GO:0008173">
    <property type="term" value="F:RNA methyltransferase activity"/>
    <property type="evidence" value="ECO:0007669"/>
    <property type="project" value="InterPro"/>
</dbReference>
<dbReference type="InterPro" id="IPR029026">
    <property type="entry name" value="tRNA_m1G_MTases_N"/>
</dbReference>
<proteinExistence type="inferred from homology"/>
<dbReference type="KEGG" id="mlt:VC82_2125"/>
<dbReference type="STRING" id="516051.VC82_2125"/>
<dbReference type="PANTHER" id="PTHR43191">
    <property type="entry name" value="RRNA METHYLTRANSFERASE 3"/>
    <property type="match status" value="1"/>
</dbReference>
<protein>
    <submittedName>
        <fullName evidence="6">tRNA/rRNA methyltransferase (SpoU)</fullName>
    </submittedName>
</protein>
<dbReference type="InterPro" id="IPR029064">
    <property type="entry name" value="Ribosomal_eL30-like_sf"/>
</dbReference>
<dbReference type="Proteomes" id="UP000032726">
    <property type="component" value="Chromosome"/>
</dbReference>
<dbReference type="PATRIC" id="fig|516051.4.peg.2189"/>
<dbReference type="CDD" id="cd18109">
    <property type="entry name" value="SpoU-like_RNA-MTase"/>
    <property type="match status" value="1"/>
</dbReference>
<dbReference type="HOGENOM" id="CLU_021322_3_2_10"/>
<dbReference type="InterPro" id="IPR029028">
    <property type="entry name" value="Alpha/beta_knot_MTases"/>
</dbReference>
<dbReference type="InterPro" id="IPR001537">
    <property type="entry name" value="SpoU_MeTrfase"/>
</dbReference>
<dbReference type="GO" id="GO:0003723">
    <property type="term" value="F:RNA binding"/>
    <property type="evidence" value="ECO:0007669"/>
    <property type="project" value="InterPro"/>
</dbReference>
<evidence type="ECO:0000259" key="4">
    <source>
        <dbReference type="Pfam" id="PF00588"/>
    </source>
</evidence>
<dbReference type="PANTHER" id="PTHR43191:SF2">
    <property type="entry name" value="RRNA METHYLTRANSFERASE 3, MITOCHONDRIAL"/>
    <property type="match status" value="1"/>
</dbReference>
<gene>
    <name evidence="6" type="ORF">VC82_2125</name>
</gene>
<evidence type="ECO:0000313" key="7">
    <source>
        <dbReference type="Proteomes" id="UP000032726"/>
    </source>
</evidence>
<feature type="domain" description="tRNA/rRNA methyltransferase SpoU type" evidence="4">
    <location>
        <begin position="99"/>
        <end position="234"/>
    </location>
</feature>
<feature type="domain" description="MRM3-like substrate binding" evidence="5">
    <location>
        <begin position="5"/>
        <end position="83"/>
    </location>
</feature>
<dbReference type="GO" id="GO:0006396">
    <property type="term" value="P:RNA processing"/>
    <property type="evidence" value="ECO:0007669"/>
    <property type="project" value="InterPro"/>
</dbReference>
<dbReference type="InterPro" id="IPR051259">
    <property type="entry name" value="rRNA_Methyltransferase"/>
</dbReference>
<dbReference type="OrthoDB" id="9785673at2"/>
<dbReference type="RefSeq" id="WP_045802343.1">
    <property type="nucleotide sequence ID" value="NZ_CP011071.1"/>
</dbReference>